<protein>
    <submittedName>
        <fullName evidence="1">Uncharacterized protein</fullName>
    </submittedName>
</protein>
<evidence type="ECO:0000313" key="1">
    <source>
        <dbReference type="EMBL" id="OAY32145.1"/>
    </source>
</evidence>
<sequence>MHKSKYPINNHYIKKIPLFRPKLFFPGITLKKVTMLSVQNTDTVPRYKRLQMEPLTRKHLFTVI</sequence>
<organism evidence="1">
    <name type="scientific">Manihot esculenta</name>
    <name type="common">Cassava</name>
    <name type="synonym">Jatropha manihot</name>
    <dbReference type="NCBI Taxonomy" id="3983"/>
    <lineage>
        <taxon>Eukaryota</taxon>
        <taxon>Viridiplantae</taxon>
        <taxon>Streptophyta</taxon>
        <taxon>Embryophyta</taxon>
        <taxon>Tracheophyta</taxon>
        <taxon>Spermatophyta</taxon>
        <taxon>Magnoliopsida</taxon>
        <taxon>eudicotyledons</taxon>
        <taxon>Gunneridae</taxon>
        <taxon>Pentapetalae</taxon>
        <taxon>rosids</taxon>
        <taxon>fabids</taxon>
        <taxon>Malpighiales</taxon>
        <taxon>Euphorbiaceae</taxon>
        <taxon>Crotonoideae</taxon>
        <taxon>Manihoteae</taxon>
        <taxon>Manihot</taxon>
    </lineage>
</organism>
<reference evidence="1" key="1">
    <citation type="submission" date="2016-02" db="EMBL/GenBank/DDBJ databases">
        <title>WGS assembly of Manihot esculenta.</title>
        <authorList>
            <person name="Bredeson J.V."/>
            <person name="Prochnik S.E."/>
            <person name="Lyons J.B."/>
            <person name="Schmutz J."/>
            <person name="Grimwood J."/>
            <person name="Vrebalov J."/>
            <person name="Bart R.S."/>
            <person name="Amuge T."/>
            <person name="Ferguson M.E."/>
            <person name="Green R."/>
            <person name="Putnam N."/>
            <person name="Stites J."/>
            <person name="Rounsley S."/>
            <person name="Rokhsar D.S."/>
        </authorList>
    </citation>
    <scope>NUCLEOTIDE SEQUENCE [LARGE SCALE GENOMIC DNA]</scope>
    <source>
        <tissue evidence="1">Leaf</tissue>
    </source>
</reference>
<dbReference type="EMBL" id="CM004400">
    <property type="protein sequence ID" value="OAY32145.1"/>
    <property type="molecule type" value="Genomic_DNA"/>
</dbReference>
<gene>
    <name evidence="1" type="ORF">MANES_14G169800</name>
</gene>
<name>A0A2C9UPC5_MANES</name>
<dbReference type="AlphaFoldDB" id="A0A2C9UPC5"/>
<proteinExistence type="predicted"/>
<accession>A0A2C9UPC5</accession>